<organism evidence="2 3">
    <name type="scientific">Ilyodon furcidens</name>
    <name type="common">goldbreast splitfin</name>
    <dbReference type="NCBI Taxonomy" id="33524"/>
    <lineage>
        <taxon>Eukaryota</taxon>
        <taxon>Metazoa</taxon>
        <taxon>Chordata</taxon>
        <taxon>Craniata</taxon>
        <taxon>Vertebrata</taxon>
        <taxon>Euteleostomi</taxon>
        <taxon>Actinopterygii</taxon>
        <taxon>Neopterygii</taxon>
        <taxon>Teleostei</taxon>
        <taxon>Neoteleostei</taxon>
        <taxon>Acanthomorphata</taxon>
        <taxon>Ovalentaria</taxon>
        <taxon>Atherinomorphae</taxon>
        <taxon>Cyprinodontiformes</taxon>
        <taxon>Goodeidae</taxon>
        <taxon>Ilyodon</taxon>
    </lineage>
</organism>
<keyword evidence="3" id="KW-1185">Reference proteome</keyword>
<feature type="compositionally biased region" description="Polar residues" evidence="1">
    <location>
        <begin position="66"/>
        <end position="82"/>
    </location>
</feature>
<feature type="region of interest" description="Disordered" evidence="1">
    <location>
        <begin position="66"/>
        <end position="109"/>
    </location>
</feature>
<sequence>MCDFHSPLYEFLTKPPSFTHSSVHHQVIVLSASVSSQASTLAAINSNINSRTAHYTDGWRTNFSRHSSSRQWASGNITSTVPNRERPSGAEPRRLKRASGKEALATRVQ</sequence>
<proteinExistence type="predicted"/>
<name>A0ABV0ULN2_9TELE</name>
<evidence type="ECO:0000313" key="2">
    <source>
        <dbReference type="EMBL" id="MEQ2245136.1"/>
    </source>
</evidence>
<accession>A0ABV0ULN2</accession>
<comment type="caution">
    <text evidence="2">The sequence shown here is derived from an EMBL/GenBank/DDBJ whole genome shotgun (WGS) entry which is preliminary data.</text>
</comment>
<evidence type="ECO:0000313" key="3">
    <source>
        <dbReference type="Proteomes" id="UP001482620"/>
    </source>
</evidence>
<feature type="compositionally biased region" description="Basic and acidic residues" evidence="1">
    <location>
        <begin position="83"/>
        <end position="93"/>
    </location>
</feature>
<dbReference type="EMBL" id="JAHRIQ010072429">
    <property type="protein sequence ID" value="MEQ2245136.1"/>
    <property type="molecule type" value="Genomic_DNA"/>
</dbReference>
<reference evidence="2 3" key="1">
    <citation type="submission" date="2021-06" db="EMBL/GenBank/DDBJ databases">
        <authorList>
            <person name="Palmer J.M."/>
        </authorList>
    </citation>
    <scope>NUCLEOTIDE SEQUENCE [LARGE SCALE GENOMIC DNA]</scope>
    <source>
        <strain evidence="3">if_2019</strain>
        <tissue evidence="2">Muscle</tissue>
    </source>
</reference>
<evidence type="ECO:0000256" key="1">
    <source>
        <dbReference type="SAM" id="MobiDB-lite"/>
    </source>
</evidence>
<dbReference type="Proteomes" id="UP001482620">
    <property type="component" value="Unassembled WGS sequence"/>
</dbReference>
<gene>
    <name evidence="2" type="ORF">ILYODFUR_024549</name>
</gene>
<protein>
    <submittedName>
        <fullName evidence="2">Uncharacterized protein</fullName>
    </submittedName>
</protein>